<keyword evidence="3" id="KW-1185">Reference proteome</keyword>
<evidence type="ECO:0000256" key="1">
    <source>
        <dbReference type="SAM" id="MobiDB-lite"/>
    </source>
</evidence>
<comment type="caution">
    <text evidence="2">The sequence shown here is derived from an EMBL/GenBank/DDBJ whole genome shotgun (WGS) entry which is preliminary data.</text>
</comment>
<accession>A0A2V3ICV3</accession>
<protein>
    <submittedName>
        <fullName evidence="2">Uncharacterized protein</fullName>
    </submittedName>
</protein>
<feature type="compositionally biased region" description="Polar residues" evidence="1">
    <location>
        <begin position="1"/>
        <end position="18"/>
    </location>
</feature>
<name>A0A2V3ICV3_9FLOR</name>
<dbReference type="EMBL" id="NBIV01000415">
    <property type="protein sequence ID" value="PXF39868.1"/>
    <property type="molecule type" value="Genomic_DNA"/>
</dbReference>
<organism evidence="2 3">
    <name type="scientific">Gracilariopsis chorda</name>
    <dbReference type="NCBI Taxonomy" id="448386"/>
    <lineage>
        <taxon>Eukaryota</taxon>
        <taxon>Rhodophyta</taxon>
        <taxon>Florideophyceae</taxon>
        <taxon>Rhodymeniophycidae</taxon>
        <taxon>Gracilariales</taxon>
        <taxon>Gracilariaceae</taxon>
        <taxon>Gracilariopsis</taxon>
    </lineage>
</organism>
<reference evidence="2 3" key="1">
    <citation type="journal article" date="2018" name="Mol. Biol. Evol.">
        <title>Analysis of the draft genome of the red seaweed Gracilariopsis chorda provides insights into genome size evolution in Rhodophyta.</title>
        <authorList>
            <person name="Lee J."/>
            <person name="Yang E.C."/>
            <person name="Graf L."/>
            <person name="Yang J.H."/>
            <person name="Qiu H."/>
            <person name="Zel Zion U."/>
            <person name="Chan C.X."/>
            <person name="Stephens T.G."/>
            <person name="Weber A.P.M."/>
            <person name="Boo G.H."/>
            <person name="Boo S.M."/>
            <person name="Kim K.M."/>
            <person name="Shin Y."/>
            <person name="Jung M."/>
            <person name="Lee S.J."/>
            <person name="Yim H.S."/>
            <person name="Lee J.H."/>
            <person name="Bhattacharya D."/>
            <person name="Yoon H.S."/>
        </authorList>
    </citation>
    <scope>NUCLEOTIDE SEQUENCE [LARGE SCALE GENOMIC DNA]</scope>
    <source>
        <strain evidence="2 3">SKKU-2015</strain>
        <tissue evidence="2">Whole body</tissue>
    </source>
</reference>
<feature type="region of interest" description="Disordered" evidence="1">
    <location>
        <begin position="1"/>
        <end position="74"/>
    </location>
</feature>
<evidence type="ECO:0000313" key="3">
    <source>
        <dbReference type="Proteomes" id="UP000247409"/>
    </source>
</evidence>
<dbReference type="AlphaFoldDB" id="A0A2V3ICV3"/>
<gene>
    <name evidence="2" type="ORF">BWQ96_10423</name>
</gene>
<sequence>MSPQQPGRTLRLSNTNDLGETDSAMPTYEDEPLITPTQPNPAYAMARASDPSGTGASSEPNNLSSHKSLTMPISPDTPAIPFFWPSTSKRKRITQKIGSSSTDPDCLLADQVEENFNVSVNSNQRGKRVSAKKPYDAEDVKNPFAPSVNGFVPFYPHLGGDDFDDE</sequence>
<proteinExistence type="predicted"/>
<evidence type="ECO:0000313" key="2">
    <source>
        <dbReference type="EMBL" id="PXF39868.1"/>
    </source>
</evidence>
<dbReference type="Proteomes" id="UP000247409">
    <property type="component" value="Unassembled WGS sequence"/>
</dbReference>
<feature type="compositionally biased region" description="Polar residues" evidence="1">
    <location>
        <begin position="51"/>
        <end position="68"/>
    </location>
</feature>